<evidence type="ECO:0000313" key="2">
    <source>
        <dbReference type="EMBL" id="KAL0577389.1"/>
    </source>
</evidence>
<dbReference type="EMBL" id="JBAHYK010000160">
    <property type="protein sequence ID" value="KAL0577389.1"/>
    <property type="molecule type" value="Genomic_DNA"/>
</dbReference>
<keyword evidence="3" id="KW-1185">Reference proteome</keyword>
<evidence type="ECO:0000313" key="3">
    <source>
        <dbReference type="Proteomes" id="UP001465976"/>
    </source>
</evidence>
<protein>
    <submittedName>
        <fullName evidence="2">Uncharacterized protein</fullName>
    </submittedName>
</protein>
<accession>A0ABR3FPV0</accession>
<sequence>MAADSPDARARYSTTAAFRVPIPVRGAYASGLSDMELRYQSLPIVVSQLYEPNISPSNVDDPSRNADGTFTTPSRRDQYLAPELPPHQAFSDDPIIASPFSLPSPPSVAVGRSEEFFTPPVRDDQMSVDPDNFYHHSSFAGCVHPFPCDPSSIACRFSMCPVEQQSFTSDNRYRICDDRSSTSSNVDPSFDHVSSFTPDNRYHQYVPNTFSVPSHAEESLASMSTEGGEEGSEFASVVDMELPSSPVVTEGSLNHGAPHRQTHTFEAHFHYPRWSPYWSPRSKDISPSPSAEPYATTLMDVLHPFVVPASPLGASKPFVPVTHTTEASARSGLKRFDWEWSLDVDCVAFIFHLYLDVNETDTSRELLHVHSALTKCIYPRFFRHVRVSSPQALQSVLGVFRSGDTPWRTRDLVQNVRWLYLRTSSRDSPVHNNPHFARPDRGFSTNALSGLDEWHDLIYLIRLCAPFIRVLVYDARIPCKFVVREMQHLVFPSLVELDAPIRLVVSIPVVRGQYVMTDSPVHPEFCSDDHVESDDFDPTTHSSVTSVHRYLPSAVTRAHMYPALQRVRTWYSDGGTGRIVPTCFDHIPTLRYLSLVFDGYEDYSIVSALAAMTVSTVVRVVAITKAHGETVPIPLRLLPSYTMDPRLLFMLSHEVQEHGPFLDFLASESNDIIRRLVWGKLVHSPLGDSSTFWEAVEQALRLQAPRNSVGFGLTFTADGRVEEVSLGNSHLLVLRGAF</sequence>
<feature type="compositionally biased region" description="Polar residues" evidence="1">
    <location>
        <begin position="54"/>
        <end position="73"/>
    </location>
</feature>
<dbReference type="Proteomes" id="UP001465976">
    <property type="component" value="Unassembled WGS sequence"/>
</dbReference>
<gene>
    <name evidence="2" type="ORF">V5O48_004606</name>
</gene>
<name>A0ABR3FPV0_9AGAR</name>
<proteinExistence type="predicted"/>
<evidence type="ECO:0000256" key="1">
    <source>
        <dbReference type="SAM" id="MobiDB-lite"/>
    </source>
</evidence>
<reference evidence="2 3" key="1">
    <citation type="submission" date="2024-02" db="EMBL/GenBank/DDBJ databases">
        <title>A draft genome for the cacao thread blight pathogen Marasmius crinis-equi.</title>
        <authorList>
            <person name="Cohen S.P."/>
            <person name="Baruah I.K."/>
            <person name="Amoako-Attah I."/>
            <person name="Bukari Y."/>
            <person name="Meinhardt L.W."/>
            <person name="Bailey B.A."/>
        </authorList>
    </citation>
    <scope>NUCLEOTIDE SEQUENCE [LARGE SCALE GENOMIC DNA]</scope>
    <source>
        <strain evidence="2 3">GH-76</strain>
    </source>
</reference>
<feature type="region of interest" description="Disordered" evidence="1">
    <location>
        <begin position="54"/>
        <end position="79"/>
    </location>
</feature>
<organism evidence="2 3">
    <name type="scientific">Marasmius crinis-equi</name>
    <dbReference type="NCBI Taxonomy" id="585013"/>
    <lineage>
        <taxon>Eukaryota</taxon>
        <taxon>Fungi</taxon>
        <taxon>Dikarya</taxon>
        <taxon>Basidiomycota</taxon>
        <taxon>Agaricomycotina</taxon>
        <taxon>Agaricomycetes</taxon>
        <taxon>Agaricomycetidae</taxon>
        <taxon>Agaricales</taxon>
        <taxon>Marasmiineae</taxon>
        <taxon>Marasmiaceae</taxon>
        <taxon>Marasmius</taxon>
    </lineage>
</organism>
<comment type="caution">
    <text evidence="2">The sequence shown here is derived from an EMBL/GenBank/DDBJ whole genome shotgun (WGS) entry which is preliminary data.</text>
</comment>